<dbReference type="Pfam" id="PF00126">
    <property type="entry name" value="HTH_1"/>
    <property type="match status" value="1"/>
</dbReference>
<sequence>MTFDQLSLFLRIVEKGGLAAAGREMGLSPASVSERLAALERHYGATLLTRTTRALSLTDEGRVLVEGARRLLAEADELEARIRHGADKISGLVRLTAPEDLGRRCIVPIVGAFLDRHPDVAIDLHLTDGYVDLVGQGIDFAVRQGVLADSSLKVRSLGENRRIVCAAPSYLAARGTPLHPDDLADHDCILMRFGQTVDHEWPFRIDGEVRRVLVRGRRIVNDGGLVRQWCREGRGIAFKSLWDVTADIAEGTLVELLADFSAGQTALQIVYPPAAVQPRRVRLLIEAIATALSPYGARSRPPQNQAGSDRAGG</sequence>
<proteinExistence type="inferred from homology"/>
<comment type="similarity">
    <text evidence="1">Belongs to the LysR transcriptional regulatory family.</text>
</comment>
<dbReference type="PANTHER" id="PTHR30537">
    <property type="entry name" value="HTH-TYPE TRANSCRIPTIONAL REGULATOR"/>
    <property type="match status" value="1"/>
</dbReference>
<dbReference type="GO" id="GO:0003700">
    <property type="term" value="F:DNA-binding transcription factor activity"/>
    <property type="evidence" value="ECO:0007669"/>
    <property type="project" value="InterPro"/>
</dbReference>
<dbReference type="EMBL" id="UWOC01000188">
    <property type="protein sequence ID" value="VCU11079.1"/>
    <property type="molecule type" value="Genomic_DNA"/>
</dbReference>
<dbReference type="SUPFAM" id="SSF46785">
    <property type="entry name" value="Winged helix' DNA-binding domain"/>
    <property type="match status" value="1"/>
</dbReference>
<dbReference type="SUPFAM" id="SSF53850">
    <property type="entry name" value="Periplasmic binding protein-like II"/>
    <property type="match status" value="1"/>
</dbReference>
<keyword evidence="4" id="KW-0804">Transcription</keyword>
<dbReference type="Pfam" id="PF03466">
    <property type="entry name" value="LysR_substrate"/>
    <property type="match status" value="1"/>
</dbReference>
<dbReference type="PANTHER" id="PTHR30537:SF5">
    <property type="entry name" value="HTH-TYPE TRANSCRIPTIONAL ACTIVATOR TTDR-RELATED"/>
    <property type="match status" value="1"/>
</dbReference>
<comment type="caution">
    <text evidence="6">The sequence shown here is derived from an EMBL/GenBank/DDBJ whole genome shotgun (WGS) entry which is preliminary data.</text>
</comment>
<evidence type="ECO:0000313" key="7">
    <source>
        <dbReference type="Proteomes" id="UP000289200"/>
    </source>
</evidence>
<evidence type="ECO:0000256" key="3">
    <source>
        <dbReference type="ARBA" id="ARBA00023125"/>
    </source>
</evidence>
<dbReference type="RefSeq" id="WP_129611100.1">
    <property type="nucleotide sequence ID" value="NZ_UWOC01000188.1"/>
</dbReference>
<dbReference type="InterPro" id="IPR058163">
    <property type="entry name" value="LysR-type_TF_proteobact-type"/>
</dbReference>
<keyword evidence="7" id="KW-1185">Reference proteome</keyword>
<evidence type="ECO:0000259" key="5">
    <source>
        <dbReference type="PROSITE" id="PS50931"/>
    </source>
</evidence>
<dbReference type="GO" id="GO:0003677">
    <property type="term" value="F:DNA binding"/>
    <property type="evidence" value="ECO:0007669"/>
    <property type="project" value="UniProtKB-KW"/>
</dbReference>
<gene>
    <name evidence="6" type="primary">dmlR_4</name>
    <name evidence="6" type="ORF">RHODGE_RHODGE_04283</name>
</gene>
<dbReference type="PROSITE" id="PS50931">
    <property type="entry name" value="HTH_LYSR"/>
    <property type="match status" value="1"/>
</dbReference>
<accession>A0A447D0M6</accession>
<evidence type="ECO:0000313" key="6">
    <source>
        <dbReference type="EMBL" id="VCU11079.1"/>
    </source>
</evidence>
<feature type="domain" description="HTH lysR-type" evidence="5">
    <location>
        <begin position="1"/>
        <end position="58"/>
    </location>
</feature>
<evidence type="ECO:0000256" key="1">
    <source>
        <dbReference type="ARBA" id="ARBA00009437"/>
    </source>
</evidence>
<dbReference type="OrthoDB" id="9786526at2"/>
<evidence type="ECO:0000256" key="2">
    <source>
        <dbReference type="ARBA" id="ARBA00023015"/>
    </source>
</evidence>
<keyword evidence="3" id="KW-0238">DNA-binding</keyword>
<keyword evidence="2" id="KW-0805">Transcription regulation</keyword>
<dbReference type="Proteomes" id="UP000289200">
    <property type="component" value="Unassembled WGS sequence"/>
</dbReference>
<dbReference type="CDD" id="cd08422">
    <property type="entry name" value="PBP2_CrgA_like"/>
    <property type="match status" value="1"/>
</dbReference>
<dbReference type="InterPro" id="IPR036388">
    <property type="entry name" value="WH-like_DNA-bd_sf"/>
</dbReference>
<protein>
    <submittedName>
        <fullName evidence="6">HTH-type transcriptional regulator DmlR</fullName>
    </submittedName>
</protein>
<dbReference type="FunFam" id="3.40.190.290:FF:000001">
    <property type="entry name" value="Transcriptional regulator, LysR family"/>
    <property type="match status" value="1"/>
</dbReference>
<dbReference type="Gene3D" id="3.40.190.290">
    <property type="match status" value="1"/>
</dbReference>
<reference evidence="7" key="1">
    <citation type="submission" date="2018-10" db="EMBL/GenBank/DDBJ databases">
        <authorList>
            <person name="Peiro R."/>
            <person name="Begona"/>
            <person name="Cbmso G."/>
            <person name="Lopez M."/>
            <person name="Gonzalez S."/>
            <person name="Sacristan E."/>
            <person name="Castillo E."/>
        </authorList>
    </citation>
    <scope>NUCLEOTIDE SEQUENCE [LARGE SCALE GENOMIC DNA]</scope>
</reference>
<organism evidence="6 7">
    <name type="scientific">Rhodoplanes serenus</name>
    <dbReference type="NCBI Taxonomy" id="200615"/>
    <lineage>
        <taxon>Bacteria</taxon>
        <taxon>Pseudomonadati</taxon>
        <taxon>Pseudomonadota</taxon>
        <taxon>Alphaproteobacteria</taxon>
        <taxon>Hyphomicrobiales</taxon>
        <taxon>Nitrobacteraceae</taxon>
        <taxon>Rhodoplanes</taxon>
    </lineage>
</organism>
<name>A0A447D0M6_9BRAD</name>
<dbReference type="FunFam" id="1.10.10.10:FF:000001">
    <property type="entry name" value="LysR family transcriptional regulator"/>
    <property type="match status" value="1"/>
</dbReference>
<dbReference type="InterPro" id="IPR000847">
    <property type="entry name" value="LysR_HTH_N"/>
</dbReference>
<dbReference type="InterPro" id="IPR036390">
    <property type="entry name" value="WH_DNA-bd_sf"/>
</dbReference>
<dbReference type="Gene3D" id="1.10.10.10">
    <property type="entry name" value="Winged helix-like DNA-binding domain superfamily/Winged helix DNA-binding domain"/>
    <property type="match status" value="1"/>
</dbReference>
<evidence type="ECO:0000256" key="4">
    <source>
        <dbReference type="ARBA" id="ARBA00023163"/>
    </source>
</evidence>
<dbReference type="InterPro" id="IPR005119">
    <property type="entry name" value="LysR_subst-bd"/>
</dbReference>
<dbReference type="AlphaFoldDB" id="A0A447D0M6"/>